<dbReference type="NCBIfam" id="TIGR01640">
    <property type="entry name" value="F_box_assoc_1"/>
    <property type="match status" value="1"/>
</dbReference>
<accession>A0AAV1C122</accession>
<dbReference type="SMART" id="SM00256">
    <property type="entry name" value="FBOX"/>
    <property type="match status" value="1"/>
</dbReference>
<dbReference type="SUPFAM" id="SSF81383">
    <property type="entry name" value="F-box domain"/>
    <property type="match status" value="1"/>
</dbReference>
<evidence type="ECO:0000259" key="1">
    <source>
        <dbReference type="PROSITE" id="PS50181"/>
    </source>
</evidence>
<dbReference type="PROSITE" id="PS50181">
    <property type="entry name" value="FBOX"/>
    <property type="match status" value="1"/>
</dbReference>
<dbReference type="AlphaFoldDB" id="A0AAV1C122"/>
<dbReference type="InterPro" id="IPR006527">
    <property type="entry name" value="F-box-assoc_dom_typ1"/>
</dbReference>
<dbReference type="InterPro" id="IPR017451">
    <property type="entry name" value="F-box-assoc_interact_dom"/>
</dbReference>
<dbReference type="EMBL" id="OX459118">
    <property type="protein sequence ID" value="CAI9088485.1"/>
    <property type="molecule type" value="Genomic_DNA"/>
</dbReference>
<dbReference type="PANTHER" id="PTHR31672">
    <property type="entry name" value="BNACNNG10540D PROTEIN"/>
    <property type="match status" value="1"/>
</dbReference>
<evidence type="ECO:0000313" key="2">
    <source>
        <dbReference type="EMBL" id="CAI9088485.1"/>
    </source>
</evidence>
<reference evidence="2" key="1">
    <citation type="submission" date="2023-03" db="EMBL/GenBank/DDBJ databases">
        <authorList>
            <person name="Julca I."/>
        </authorList>
    </citation>
    <scope>NUCLEOTIDE SEQUENCE</scope>
</reference>
<keyword evidence="3" id="KW-1185">Reference proteome</keyword>
<dbReference type="Pfam" id="PF07734">
    <property type="entry name" value="FBA_1"/>
    <property type="match status" value="1"/>
</dbReference>
<protein>
    <submittedName>
        <fullName evidence="2">OLC1v1022821C1</fullName>
    </submittedName>
</protein>
<dbReference type="InterPro" id="IPR036047">
    <property type="entry name" value="F-box-like_dom_sf"/>
</dbReference>
<dbReference type="InterPro" id="IPR001810">
    <property type="entry name" value="F-box_dom"/>
</dbReference>
<gene>
    <name evidence="2" type="ORF">OLC1_LOCUS1057</name>
</gene>
<organism evidence="2 3">
    <name type="scientific">Oldenlandia corymbosa var. corymbosa</name>
    <dbReference type="NCBI Taxonomy" id="529605"/>
    <lineage>
        <taxon>Eukaryota</taxon>
        <taxon>Viridiplantae</taxon>
        <taxon>Streptophyta</taxon>
        <taxon>Embryophyta</taxon>
        <taxon>Tracheophyta</taxon>
        <taxon>Spermatophyta</taxon>
        <taxon>Magnoliopsida</taxon>
        <taxon>eudicotyledons</taxon>
        <taxon>Gunneridae</taxon>
        <taxon>Pentapetalae</taxon>
        <taxon>asterids</taxon>
        <taxon>lamiids</taxon>
        <taxon>Gentianales</taxon>
        <taxon>Rubiaceae</taxon>
        <taxon>Rubioideae</taxon>
        <taxon>Spermacoceae</taxon>
        <taxon>Hedyotis-Oldenlandia complex</taxon>
        <taxon>Oldenlandia</taxon>
    </lineage>
</organism>
<name>A0AAV1C122_OLDCO</name>
<sequence length="382" mass="44047">MAEADLSDTAMEINFPEDIWIEILVRVPAEYLVKFTKVSKSWYSLITSSRFISNHLARIKIRRPKSILTRYYSVTEKQEHYTLHPDNDDFVLQSSEIELPRRSRSDYYTIVGSCNGLICLCDAEHGTTNPIFVWNPSIRRWIELPIPNIEPYSRDITLGFGCDLQQLDYKVVRNVLLSGNDGVWASEVYSLSSKRWRKVAIVPIRRHLVISPSAPVLINGIVHWKDCDEESSLHHYLGFDLKDETFSEVFFPDDLATAHPGLLRELSYNDCLAVLMTDEFRGFCNLWVMKEYGNVKSWENLLKFKLVEGIERVIGFRNNGHCLAPMTVDELFLNDPSSKVLVSFDMHNSGAVKDLDIFGTHYSIYAEHFLESLVLFEGQCRF</sequence>
<dbReference type="Pfam" id="PF00646">
    <property type="entry name" value="F-box"/>
    <property type="match status" value="1"/>
</dbReference>
<dbReference type="Proteomes" id="UP001161247">
    <property type="component" value="Chromosome 1"/>
</dbReference>
<evidence type="ECO:0000313" key="3">
    <source>
        <dbReference type="Proteomes" id="UP001161247"/>
    </source>
</evidence>
<dbReference type="Gene3D" id="1.20.1280.50">
    <property type="match status" value="1"/>
</dbReference>
<dbReference type="InterPro" id="IPR050796">
    <property type="entry name" value="SCF_F-box_component"/>
</dbReference>
<feature type="domain" description="F-box" evidence="1">
    <location>
        <begin position="9"/>
        <end position="55"/>
    </location>
</feature>
<dbReference type="PANTHER" id="PTHR31672:SF10">
    <property type="entry name" value="F-BOX DOMAIN-CONTAINING PROTEIN"/>
    <property type="match status" value="1"/>
</dbReference>
<dbReference type="CDD" id="cd22157">
    <property type="entry name" value="F-box_AtFBW1-like"/>
    <property type="match status" value="1"/>
</dbReference>
<proteinExistence type="predicted"/>